<comment type="subcellular location">
    <subcellularLocation>
        <location evidence="1">Secreted</location>
    </subcellularLocation>
</comment>
<evidence type="ECO:0000313" key="6">
    <source>
        <dbReference type="EMBL" id="KAL0969686.1"/>
    </source>
</evidence>
<evidence type="ECO:0000313" key="7">
    <source>
        <dbReference type="Proteomes" id="UP001557470"/>
    </source>
</evidence>
<accession>A0ABD0WVP0</accession>
<dbReference type="InterPro" id="IPR010345">
    <property type="entry name" value="IL-17_fam"/>
</dbReference>
<dbReference type="InterPro" id="IPR029034">
    <property type="entry name" value="Cystine-knot_cytokine"/>
</dbReference>
<dbReference type="AlphaFoldDB" id="A0ABD0WVP0"/>
<keyword evidence="3" id="KW-0964">Secreted</keyword>
<feature type="signal peptide" evidence="5">
    <location>
        <begin position="1"/>
        <end position="25"/>
    </location>
</feature>
<gene>
    <name evidence="6" type="ORF">UPYG_G00230870</name>
</gene>
<comment type="similarity">
    <text evidence="2">Belongs to the IL-17 family.</text>
</comment>
<organism evidence="6 7">
    <name type="scientific">Umbra pygmaea</name>
    <name type="common">Eastern mudminnow</name>
    <dbReference type="NCBI Taxonomy" id="75934"/>
    <lineage>
        <taxon>Eukaryota</taxon>
        <taxon>Metazoa</taxon>
        <taxon>Chordata</taxon>
        <taxon>Craniata</taxon>
        <taxon>Vertebrata</taxon>
        <taxon>Euteleostomi</taxon>
        <taxon>Actinopterygii</taxon>
        <taxon>Neopterygii</taxon>
        <taxon>Teleostei</taxon>
        <taxon>Protacanthopterygii</taxon>
        <taxon>Esociformes</taxon>
        <taxon>Umbridae</taxon>
        <taxon>Umbra</taxon>
    </lineage>
</organism>
<name>A0ABD0WVP0_UMBPY</name>
<sequence length="143" mass="16262">MAFKSNMSSYLVLCCVSMLLGLTTAKRKEVTKKLCNDTLTIPSDFNRIPPDSLRNGNINTHSMSPWIWKKTTIENRIPQTIWEAECSSMYCVDPATDSQVVGYKQNSVPIQRLVLVLKTKRTCHIATYINVTVGCTCTWARYY</sequence>
<dbReference type="Gene3D" id="2.10.90.10">
    <property type="entry name" value="Cystine-knot cytokines"/>
    <property type="match status" value="1"/>
</dbReference>
<keyword evidence="4 5" id="KW-0732">Signal</keyword>
<keyword evidence="7" id="KW-1185">Reference proteome</keyword>
<dbReference type="EMBL" id="JAGEUA010000007">
    <property type="protein sequence ID" value="KAL0969686.1"/>
    <property type="molecule type" value="Genomic_DNA"/>
</dbReference>
<dbReference type="Proteomes" id="UP001557470">
    <property type="component" value="Unassembled WGS sequence"/>
</dbReference>
<reference evidence="6 7" key="1">
    <citation type="submission" date="2024-06" db="EMBL/GenBank/DDBJ databases">
        <authorList>
            <person name="Pan Q."/>
            <person name="Wen M."/>
            <person name="Jouanno E."/>
            <person name="Zahm M."/>
            <person name="Klopp C."/>
            <person name="Cabau C."/>
            <person name="Louis A."/>
            <person name="Berthelot C."/>
            <person name="Parey E."/>
            <person name="Roest Crollius H."/>
            <person name="Montfort J."/>
            <person name="Robinson-Rechavi M."/>
            <person name="Bouchez O."/>
            <person name="Lampietro C."/>
            <person name="Lopez Roques C."/>
            <person name="Donnadieu C."/>
            <person name="Postlethwait J."/>
            <person name="Bobe J."/>
            <person name="Verreycken H."/>
            <person name="Guiguen Y."/>
        </authorList>
    </citation>
    <scope>NUCLEOTIDE SEQUENCE [LARGE SCALE GENOMIC DNA]</scope>
    <source>
        <strain evidence="6">Up_M1</strain>
        <tissue evidence="6">Testis</tissue>
    </source>
</reference>
<protein>
    <submittedName>
        <fullName evidence="6">Uncharacterized protein</fullName>
    </submittedName>
</protein>
<comment type="caution">
    <text evidence="6">The sequence shown here is derived from an EMBL/GenBank/DDBJ whole genome shotgun (WGS) entry which is preliminary data.</text>
</comment>
<proteinExistence type="inferred from homology"/>
<evidence type="ECO:0000256" key="4">
    <source>
        <dbReference type="ARBA" id="ARBA00022729"/>
    </source>
</evidence>
<dbReference type="GO" id="GO:0005576">
    <property type="term" value="C:extracellular region"/>
    <property type="evidence" value="ECO:0007669"/>
    <property type="project" value="UniProtKB-SubCell"/>
</dbReference>
<dbReference type="Pfam" id="PF06083">
    <property type="entry name" value="IL17"/>
    <property type="match status" value="1"/>
</dbReference>
<evidence type="ECO:0000256" key="3">
    <source>
        <dbReference type="ARBA" id="ARBA00022525"/>
    </source>
</evidence>
<feature type="chain" id="PRO_5044786379" evidence="5">
    <location>
        <begin position="26"/>
        <end position="143"/>
    </location>
</feature>
<evidence type="ECO:0000256" key="1">
    <source>
        <dbReference type="ARBA" id="ARBA00004613"/>
    </source>
</evidence>
<dbReference type="SUPFAM" id="SSF57501">
    <property type="entry name" value="Cystine-knot cytokines"/>
    <property type="match status" value="1"/>
</dbReference>
<evidence type="ECO:0000256" key="5">
    <source>
        <dbReference type="SAM" id="SignalP"/>
    </source>
</evidence>
<evidence type="ECO:0000256" key="2">
    <source>
        <dbReference type="ARBA" id="ARBA00007236"/>
    </source>
</evidence>